<sequence length="115" mass="12871">MQHFSPLPTGEVHLTPSRWREARFIETLVTVRLVACQLLVEGSYSQHLVLTWGSRRGPLPSWSRRGLGMCGHQSSIVRVCYICAGVLALLDGATSPYETWIMTHFGFNETLRGAI</sequence>
<dbReference type="Proteomes" id="UP000287651">
    <property type="component" value="Unassembled WGS sequence"/>
</dbReference>
<evidence type="ECO:0000313" key="1">
    <source>
        <dbReference type="EMBL" id="RRT39659.1"/>
    </source>
</evidence>
<dbReference type="EMBL" id="AMZH03019996">
    <property type="protein sequence ID" value="RRT39659.1"/>
    <property type="molecule type" value="Genomic_DNA"/>
</dbReference>
<gene>
    <name evidence="1" type="ORF">B296_00050938</name>
</gene>
<evidence type="ECO:0000313" key="2">
    <source>
        <dbReference type="Proteomes" id="UP000287651"/>
    </source>
</evidence>
<protein>
    <submittedName>
        <fullName evidence="1">Uncharacterized protein</fullName>
    </submittedName>
</protein>
<name>A0A426XJF5_ENSVE</name>
<accession>A0A426XJF5</accession>
<proteinExistence type="predicted"/>
<comment type="caution">
    <text evidence="1">The sequence shown here is derived from an EMBL/GenBank/DDBJ whole genome shotgun (WGS) entry which is preliminary data.</text>
</comment>
<dbReference type="AlphaFoldDB" id="A0A426XJF5"/>
<organism evidence="1 2">
    <name type="scientific">Ensete ventricosum</name>
    <name type="common">Abyssinian banana</name>
    <name type="synonym">Musa ensete</name>
    <dbReference type="NCBI Taxonomy" id="4639"/>
    <lineage>
        <taxon>Eukaryota</taxon>
        <taxon>Viridiplantae</taxon>
        <taxon>Streptophyta</taxon>
        <taxon>Embryophyta</taxon>
        <taxon>Tracheophyta</taxon>
        <taxon>Spermatophyta</taxon>
        <taxon>Magnoliopsida</taxon>
        <taxon>Liliopsida</taxon>
        <taxon>Zingiberales</taxon>
        <taxon>Musaceae</taxon>
        <taxon>Ensete</taxon>
    </lineage>
</organism>
<reference evidence="1 2" key="1">
    <citation type="journal article" date="2014" name="Agronomy (Basel)">
        <title>A Draft Genome Sequence for Ensete ventricosum, the Drought-Tolerant Tree Against Hunger.</title>
        <authorList>
            <person name="Harrison J."/>
            <person name="Moore K.A."/>
            <person name="Paszkiewicz K."/>
            <person name="Jones T."/>
            <person name="Grant M."/>
            <person name="Ambacheew D."/>
            <person name="Muzemil S."/>
            <person name="Studholme D.J."/>
        </authorList>
    </citation>
    <scope>NUCLEOTIDE SEQUENCE [LARGE SCALE GENOMIC DNA]</scope>
</reference>